<gene>
    <name evidence="1" type="ORF">PLUA15_530075</name>
</gene>
<accession>A0AAP7ZX53</accession>
<proteinExistence type="predicted"/>
<evidence type="ECO:0000313" key="2">
    <source>
        <dbReference type="Proteomes" id="UP000219564"/>
    </source>
</evidence>
<comment type="caution">
    <text evidence="1">The sequence shown here is derived from an EMBL/GenBank/DDBJ whole genome shotgun (WGS) entry which is preliminary data.</text>
</comment>
<dbReference type="AlphaFoldDB" id="A0AAP7ZX53"/>
<name>A0AAP7ZX53_9PSED</name>
<evidence type="ECO:0008006" key="3">
    <source>
        <dbReference type="Google" id="ProtNLM"/>
    </source>
</evidence>
<reference evidence="1 2" key="1">
    <citation type="submission" date="2017-08" db="EMBL/GenBank/DDBJ databases">
        <authorList>
            <person name="Chaillou S."/>
        </authorList>
    </citation>
    <scope>NUCLEOTIDE SEQUENCE [LARGE SCALE GENOMIC DNA]</scope>
    <source>
        <strain evidence="1 2">MFPA15A1205</strain>
    </source>
</reference>
<dbReference type="PROSITE" id="PS51257">
    <property type="entry name" value="PROKAR_LIPOPROTEIN"/>
    <property type="match status" value="1"/>
</dbReference>
<dbReference type="Proteomes" id="UP000219564">
    <property type="component" value="Unassembled WGS sequence"/>
</dbReference>
<dbReference type="KEGG" id="plq:AA042_07095"/>
<dbReference type="RefSeq" id="WP_047277780.1">
    <property type="nucleotide sequence ID" value="NZ_CAUQZS010000005.1"/>
</dbReference>
<sequence>MTVRHRLHVVLTLALLCALGGCKGNYTFTDSDYRPLGDPHAINRGK</sequence>
<evidence type="ECO:0000313" key="1">
    <source>
        <dbReference type="EMBL" id="SOB54649.1"/>
    </source>
</evidence>
<dbReference type="EMBL" id="OBKZ01000049">
    <property type="protein sequence ID" value="SOB54649.1"/>
    <property type="molecule type" value="Genomic_DNA"/>
</dbReference>
<protein>
    <recommendedName>
        <fullName evidence="3">Type VI secretion protein</fullName>
    </recommendedName>
</protein>
<organism evidence="1 2">
    <name type="scientific">Pseudomonas lundensis</name>
    <dbReference type="NCBI Taxonomy" id="86185"/>
    <lineage>
        <taxon>Bacteria</taxon>
        <taxon>Pseudomonadati</taxon>
        <taxon>Pseudomonadota</taxon>
        <taxon>Gammaproteobacteria</taxon>
        <taxon>Pseudomonadales</taxon>
        <taxon>Pseudomonadaceae</taxon>
        <taxon>Pseudomonas</taxon>
    </lineage>
</organism>